<organism evidence="3 4">
    <name type="scientific">Nonlabens tegetincola</name>
    <dbReference type="NCBI Taxonomy" id="323273"/>
    <lineage>
        <taxon>Bacteria</taxon>
        <taxon>Pseudomonadati</taxon>
        <taxon>Bacteroidota</taxon>
        <taxon>Flavobacteriia</taxon>
        <taxon>Flavobacteriales</taxon>
        <taxon>Flavobacteriaceae</taxon>
        <taxon>Nonlabens</taxon>
    </lineage>
</organism>
<keyword evidence="4" id="KW-1185">Reference proteome</keyword>
<evidence type="ECO:0000259" key="2">
    <source>
        <dbReference type="Pfam" id="PF13239"/>
    </source>
</evidence>
<proteinExistence type="predicted"/>
<accession>A0A090Q269</accession>
<evidence type="ECO:0000256" key="1">
    <source>
        <dbReference type="SAM" id="Phobius"/>
    </source>
</evidence>
<dbReference type="InterPro" id="IPR025698">
    <property type="entry name" value="2TM_dom"/>
</dbReference>
<reference evidence="3" key="1">
    <citation type="journal article" date="2014" name="Genome Announc.">
        <title>Draft Genome Sequences of Marine Flavobacterium Nonlabens Strains NR17, NR24, NR27, NR32, NR33, and Ara13.</title>
        <authorList>
            <person name="Nakanishi M."/>
            <person name="Meirelles P."/>
            <person name="Suzuki R."/>
            <person name="Takatani N."/>
            <person name="Mino S."/>
            <person name="Suda W."/>
            <person name="Oshima K."/>
            <person name="Hattori M."/>
            <person name="Ohkuma M."/>
            <person name="Hosokawa M."/>
            <person name="Miyashita K."/>
            <person name="Thompson F.L."/>
            <person name="Niwa A."/>
            <person name="Sawabe T."/>
            <person name="Sawabe T."/>
        </authorList>
    </citation>
    <scope>NUCLEOTIDE SEQUENCE [LARGE SCALE GENOMIC DNA]</scope>
    <source>
        <strain evidence="3">JCM 19294</strain>
    </source>
</reference>
<keyword evidence="1" id="KW-0812">Transmembrane</keyword>
<dbReference type="eggNOG" id="COG2972">
    <property type="taxonomic scope" value="Bacteria"/>
</dbReference>
<comment type="caution">
    <text evidence="3">The sequence shown here is derived from an EMBL/GenBank/DDBJ whole genome shotgun (WGS) entry which is preliminary data.</text>
</comment>
<evidence type="ECO:0000313" key="4">
    <source>
        <dbReference type="Proteomes" id="UP000029221"/>
    </source>
</evidence>
<feature type="domain" description="2TM" evidence="2">
    <location>
        <begin position="12"/>
        <end position="92"/>
    </location>
</feature>
<dbReference type="Pfam" id="PF13239">
    <property type="entry name" value="2TM"/>
    <property type="match status" value="1"/>
</dbReference>
<dbReference type="RefSeq" id="WP_042278711.1">
    <property type="nucleotide sequence ID" value="NZ_BBML01000004.1"/>
</dbReference>
<keyword evidence="1" id="KW-0472">Membrane</keyword>
<keyword evidence="1" id="KW-1133">Transmembrane helix</keyword>
<feature type="transmembrane region" description="Helical" evidence="1">
    <location>
        <begin position="51"/>
        <end position="72"/>
    </location>
</feature>
<dbReference type="Proteomes" id="UP000029221">
    <property type="component" value="Unassembled WGS sequence"/>
</dbReference>
<name>A0A090Q269_9FLAO</name>
<feature type="transmembrane region" description="Helical" evidence="1">
    <location>
        <begin position="24"/>
        <end position="45"/>
    </location>
</feature>
<evidence type="ECO:0000313" key="3">
    <source>
        <dbReference type="EMBL" id="GAK97179.1"/>
    </source>
</evidence>
<protein>
    <recommendedName>
        <fullName evidence="2">2TM domain-containing protein</fullName>
    </recommendedName>
</protein>
<gene>
    <name evidence="3" type="ORF">JCM19294_685</name>
</gene>
<sequence>MESFTTQEEARQKAVKRVKELKGFYNHLISFMLVNGGIALLVWYFGGSMAFFIWTVTIWWGLGLLIHALTTFKLNPFFGKKWEEKKIKELLENEH</sequence>
<dbReference type="AlphaFoldDB" id="A0A090Q269"/>
<dbReference type="STRING" id="319236.BST91_04695"/>
<dbReference type="EMBL" id="BBML01000004">
    <property type="protein sequence ID" value="GAK97179.1"/>
    <property type="molecule type" value="Genomic_DNA"/>
</dbReference>